<reference evidence="1 2" key="1">
    <citation type="journal article" date="2014" name="Genome Biol. Evol.">
        <title>The genome of the myxosporean Thelohanellus kitauei shows adaptations to nutrient acquisition within its fish host.</title>
        <authorList>
            <person name="Yang Y."/>
            <person name="Xiong J."/>
            <person name="Zhou Z."/>
            <person name="Huo F."/>
            <person name="Miao W."/>
            <person name="Ran C."/>
            <person name="Liu Y."/>
            <person name="Zhang J."/>
            <person name="Feng J."/>
            <person name="Wang M."/>
            <person name="Wang M."/>
            <person name="Wang L."/>
            <person name="Yao B."/>
        </authorList>
    </citation>
    <scope>NUCLEOTIDE SEQUENCE [LARGE SCALE GENOMIC DNA]</scope>
    <source>
        <strain evidence="1">Wuqing</strain>
    </source>
</reference>
<dbReference type="Proteomes" id="UP000031668">
    <property type="component" value="Unassembled WGS sequence"/>
</dbReference>
<dbReference type="OrthoDB" id="10432682at2759"/>
<dbReference type="AlphaFoldDB" id="A0A0C2JUZ0"/>
<sequence>MQYIGKIQSNLYVYDVKDPKVFNCEVPKEEQINQISAYLEEHYTIVSSKGSVVLTLQAIGMLGISNILTKNVEKATSLLMKQLKLTQEKKIEAELTKAANNLGVLYHRNGDLARCYIALVTAGYLRSHETMEFITEIYNLAVVHHLLGYHSVASKFLTYCYRWYSCRVPLNHFRIVKILISILDIYIIEANFEESVNILTKLNEHIRKLIGMK</sequence>
<dbReference type="EMBL" id="JWZT01000923">
    <property type="protein sequence ID" value="KII73228.1"/>
    <property type="molecule type" value="Genomic_DNA"/>
</dbReference>
<dbReference type="InterPro" id="IPR011990">
    <property type="entry name" value="TPR-like_helical_dom_sf"/>
</dbReference>
<name>A0A0C2JUZ0_THEKT</name>
<proteinExistence type="predicted"/>
<keyword evidence="2" id="KW-1185">Reference proteome</keyword>
<evidence type="ECO:0000313" key="1">
    <source>
        <dbReference type="EMBL" id="KII73228.1"/>
    </source>
</evidence>
<dbReference type="Gene3D" id="1.25.40.10">
    <property type="entry name" value="Tetratricopeptide repeat domain"/>
    <property type="match status" value="1"/>
</dbReference>
<dbReference type="SUPFAM" id="SSF48452">
    <property type="entry name" value="TPR-like"/>
    <property type="match status" value="1"/>
</dbReference>
<evidence type="ECO:0000313" key="2">
    <source>
        <dbReference type="Proteomes" id="UP000031668"/>
    </source>
</evidence>
<organism evidence="1 2">
    <name type="scientific">Thelohanellus kitauei</name>
    <name type="common">Myxosporean</name>
    <dbReference type="NCBI Taxonomy" id="669202"/>
    <lineage>
        <taxon>Eukaryota</taxon>
        <taxon>Metazoa</taxon>
        <taxon>Cnidaria</taxon>
        <taxon>Myxozoa</taxon>
        <taxon>Myxosporea</taxon>
        <taxon>Bivalvulida</taxon>
        <taxon>Platysporina</taxon>
        <taxon>Myxobolidae</taxon>
        <taxon>Thelohanellus</taxon>
    </lineage>
</organism>
<comment type="caution">
    <text evidence="1">The sequence shown here is derived from an EMBL/GenBank/DDBJ whole genome shotgun (WGS) entry which is preliminary data.</text>
</comment>
<protein>
    <submittedName>
        <fullName evidence="1">Uncharacterized protein</fullName>
    </submittedName>
</protein>
<gene>
    <name evidence="1" type="ORF">RF11_09816</name>
</gene>
<accession>A0A0C2JUZ0</accession>